<dbReference type="HAMAP" id="MF_00336">
    <property type="entry name" value="BioD"/>
    <property type="match status" value="1"/>
</dbReference>
<dbReference type="InterPro" id="IPR013216">
    <property type="entry name" value="Methyltransf_11"/>
</dbReference>
<evidence type="ECO:0000313" key="5">
    <source>
        <dbReference type="Proteomes" id="UP001431775"/>
    </source>
</evidence>
<dbReference type="CDD" id="cd03109">
    <property type="entry name" value="DTBS"/>
    <property type="match status" value="1"/>
</dbReference>
<accession>A0ABT6Q4R6</accession>
<evidence type="ECO:0000256" key="2">
    <source>
        <dbReference type="HAMAP-Rule" id="MF_00336"/>
    </source>
</evidence>
<sequence>MNSYKQKIIKSFDMAVSYEQSAHIQKIVAKRLAQFIKTLDMDCSQPLSILEIGCGTGLLTQLIIDFFPKAQLLITDISPYMIERVKKKYGNNPNIQFKVMDGEAIDLEQSFDLIVSSLAFQWFENLEHSLKTITTLLNPNGYLLCSTLAQQSFKEWRQIYAEHDCHCSFQSYPNVETLDSYWSSEIGGGFWQSETILESIKNGIEFIKGLRAIGAHIAAKTHKPLSAAQFQKILTQFNEDYGYTTYEVALGCFRRFAAKGFFVTGTDTDVGKTFISACLTKALGATYWKPMQTGLNCDLGDSKNIQILAQIPDAQIIPPLIELQEPLSPEEAAKSEAITLDIHQLDFSLPTQNRPYIVEGAGGVLVPVAGSQYMLQMMQKVNLPVVIVARTELGTLNHTLLTINVLRNHHIPIAGVILNGNLNPANKEAIERHGRIAVIAEVPYIEKITDQFIAQFTKEIILFY</sequence>
<comment type="subcellular location">
    <subcellularLocation>
        <location evidence="2">Cytoplasm</location>
    </subcellularLocation>
</comment>
<evidence type="ECO:0000313" key="4">
    <source>
        <dbReference type="EMBL" id="MDI2111871.1"/>
    </source>
</evidence>
<comment type="caution">
    <text evidence="4">The sequence shown here is derived from an EMBL/GenBank/DDBJ whole genome shotgun (WGS) entry which is preliminary data.</text>
</comment>
<evidence type="ECO:0000259" key="3">
    <source>
        <dbReference type="Pfam" id="PF08241"/>
    </source>
</evidence>
<dbReference type="Gene3D" id="3.40.50.300">
    <property type="entry name" value="P-loop containing nucleotide triphosphate hydrolases"/>
    <property type="match status" value="1"/>
</dbReference>
<dbReference type="InterPro" id="IPR027417">
    <property type="entry name" value="P-loop_NTPase"/>
</dbReference>
<dbReference type="SUPFAM" id="SSF53335">
    <property type="entry name" value="S-adenosyl-L-methionine-dependent methyltransferases"/>
    <property type="match status" value="1"/>
</dbReference>
<comment type="pathway">
    <text evidence="2">Cofactor biosynthesis; biotin biosynthesis; biotin from 7,8-diaminononanoate: step 1/2.</text>
</comment>
<feature type="binding site" evidence="2">
    <location>
        <position position="359"/>
    </location>
    <ligand>
        <name>Mg(2+)</name>
        <dbReference type="ChEBI" id="CHEBI:18420"/>
    </ligand>
</feature>
<dbReference type="CDD" id="cd02440">
    <property type="entry name" value="AdoMet_MTases"/>
    <property type="match status" value="1"/>
</dbReference>
<feature type="binding site" evidence="2">
    <location>
        <begin position="269"/>
        <end position="274"/>
    </location>
    <ligand>
        <name>ATP</name>
        <dbReference type="ChEBI" id="CHEBI:30616"/>
    </ligand>
</feature>
<comment type="similarity">
    <text evidence="2">Belongs to the dethiobiotin synthetase family.</text>
</comment>
<dbReference type="EMBL" id="JASBAN010000001">
    <property type="protein sequence ID" value="MDI2111871.1"/>
    <property type="molecule type" value="Genomic_DNA"/>
</dbReference>
<feature type="binding site" evidence="2">
    <location>
        <begin position="359"/>
        <end position="362"/>
    </location>
    <ligand>
        <name>ATP</name>
        <dbReference type="ChEBI" id="CHEBI:30616"/>
    </ligand>
</feature>
<dbReference type="GO" id="GO:0004141">
    <property type="term" value="F:dethiobiotin synthase activity"/>
    <property type="evidence" value="ECO:0007669"/>
    <property type="project" value="UniProtKB-EC"/>
</dbReference>
<comment type="catalytic activity">
    <reaction evidence="2">
        <text>(7R,8S)-7,8-diammoniononanoate + CO2 + ATP = (4R,5S)-dethiobiotin + ADP + phosphate + 3 H(+)</text>
        <dbReference type="Rhea" id="RHEA:15805"/>
        <dbReference type="ChEBI" id="CHEBI:15378"/>
        <dbReference type="ChEBI" id="CHEBI:16526"/>
        <dbReference type="ChEBI" id="CHEBI:30616"/>
        <dbReference type="ChEBI" id="CHEBI:43474"/>
        <dbReference type="ChEBI" id="CHEBI:149469"/>
        <dbReference type="ChEBI" id="CHEBI:149473"/>
        <dbReference type="ChEBI" id="CHEBI:456216"/>
        <dbReference type="EC" id="6.3.3.3"/>
    </reaction>
</comment>
<feature type="binding site" evidence="2">
    <location>
        <position position="301"/>
    </location>
    <ligand>
        <name>ATP</name>
        <dbReference type="ChEBI" id="CHEBI:30616"/>
    </ligand>
</feature>
<comment type="function">
    <text evidence="2">Catalyzes a mechanistically unusual reaction, the ATP-dependent insertion of CO2 between the N7 and N8 nitrogen atoms of 7,8-diaminopelargonic acid (DAPA, also called 7,8-diammoniononanoate) to form a ureido ring.</text>
</comment>
<reference evidence="4" key="1">
    <citation type="submission" date="2023-05" db="EMBL/GenBank/DDBJ databases">
        <title>Whole genome sequence of Commensalibacter sp.</title>
        <authorList>
            <person name="Charoenyingcharoen P."/>
            <person name="Yukphan P."/>
        </authorList>
    </citation>
    <scope>NUCLEOTIDE SEQUENCE</scope>
    <source>
        <strain evidence="4">TBRC 10068</strain>
    </source>
</reference>
<proteinExistence type="inferred from homology"/>
<dbReference type="EC" id="6.3.3.3" evidence="2"/>
<keyword evidence="2 4" id="KW-0436">Ligase</keyword>
<dbReference type="SUPFAM" id="SSF52540">
    <property type="entry name" value="P-loop containing nucleoside triphosphate hydrolases"/>
    <property type="match status" value="1"/>
</dbReference>
<dbReference type="InterPro" id="IPR004472">
    <property type="entry name" value="DTB_synth_BioD"/>
</dbReference>
<keyword evidence="2" id="KW-0479">Metal-binding</keyword>
<keyword evidence="2" id="KW-0547">Nucleotide-binding</keyword>
<gene>
    <name evidence="2 4" type="primary">bioD</name>
    <name evidence="4" type="ORF">QJV33_00955</name>
</gene>
<dbReference type="InterPro" id="IPR029063">
    <property type="entry name" value="SAM-dependent_MTases_sf"/>
</dbReference>
<keyword evidence="2" id="KW-0067">ATP-binding</keyword>
<feature type="binding site" evidence="2">
    <location>
        <begin position="443"/>
        <end position="445"/>
    </location>
    <ligand>
        <name>ATP</name>
        <dbReference type="ChEBI" id="CHEBI:30616"/>
    </ligand>
</feature>
<dbReference type="Proteomes" id="UP001431775">
    <property type="component" value="Unassembled WGS sequence"/>
</dbReference>
<keyword evidence="5" id="KW-1185">Reference proteome</keyword>
<dbReference type="Gene3D" id="3.40.50.150">
    <property type="entry name" value="Vaccinia Virus protein VP39"/>
    <property type="match status" value="1"/>
</dbReference>
<evidence type="ECO:0000256" key="1">
    <source>
        <dbReference type="ARBA" id="ARBA00022756"/>
    </source>
</evidence>
<keyword evidence="2" id="KW-0963">Cytoplasm</keyword>
<comment type="caution">
    <text evidence="2">Lacks conserved residue(s) required for the propagation of feature annotation.</text>
</comment>
<comment type="subunit">
    <text evidence="2">Homodimer.</text>
</comment>
<name>A0ABT6Q4R6_9PROT</name>
<dbReference type="RefSeq" id="WP_281461556.1">
    <property type="nucleotide sequence ID" value="NZ_JASBAN010000001.1"/>
</dbReference>
<keyword evidence="2" id="KW-0460">Magnesium</keyword>
<keyword evidence="1 2" id="KW-0093">Biotin biosynthesis</keyword>
<feature type="active site" evidence="2">
    <location>
        <position position="289"/>
    </location>
</feature>
<dbReference type="NCBIfam" id="TIGR00347">
    <property type="entry name" value="bioD"/>
    <property type="match status" value="1"/>
</dbReference>
<protein>
    <recommendedName>
        <fullName evidence="2">ATP-dependent dethiobiotin synthetase BioD</fullName>
        <ecNumber evidence="2">6.3.3.3</ecNumber>
    </recommendedName>
    <alternativeName>
        <fullName evidence="2">DTB synthetase</fullName>
        <shortName evidence="2">DTBS</shortName>
    </alternativeName>
    <alternativeName>
        <fullName evidence="2">Dethiobiotin synthase</fullName>
    </alternativeName>
</protein>
<dbReference type="PANTHER" id="PTHR43210:SF5">
    <property type="entry name" value="DETHIOBIOTIN SYNTHETASE"/>
    <property type="match status" value="1"/>
</dbReference>
<feature type="binding site" evidence="2">
    <location>
        <position position="293"/>
    </location>
    <ligand>
        <name>substrate</name>
    </ligand>
</feature>
<comment type="cofactor">
    <cofactor evidence="2">
        <name>Mg(2+)</name>
        <dbReference type="ChEBI" id="CHEBI:18420"/>
    </cofactor>
</comment>
<organism evidence="4 5">
    <name type="scientific">Commensalibacter nepenthis</name>
    <dbReference type="NCBI Taxonomy" id="3043872"/>
    <lineage>
        <taxon>Bacteria</taxon>
        <taxon>Pseudomonadati</taxon>
        <taxon>Pseudomonadota</taxon>
        <taxon>Alphaproteobacteria</taxon>
        <taxon>Acetobacterales</taxon>
        <taxon>Acetobacteraceae</taxon>
    </lineage>
</organism>
<dbReference type="PANTHER" id="PTHR43210">
    <property type="entry name" value="DETHIOBIOTIN SYNTHETASE"/>
    <property type="match status" value="1"/>
</dbReference>
<feature type="binding site" evidence="2">
    <location>
        <position position="273"/>
    </location>
    <ligand>
        <name>Mg(2+)</name>
        <dbReference type="ChEBI" id="CHEBI:18420"/>
    </ligand>
</feature>
<feature type="binding site" evidence="2">
    <location>
        <position position="301"/>
    </location>
    <ligand>
        <name>Mg(2+)</name>
        <dbReference type="ChEBI" id="CHEBI:18420"/>
    </ligand>
</feature>
<feature type="domain" description="Methyltransferase type 11" evidence="3">
    <location>
        <begin position="50"/>
        <end position="145"/>
    </location>
</feature>
<dbReference type="Pfam" id="PF13500">
    <property type="entry name" value="AAA_26"/>
    <property type="match status" value="1"/>
</dbReference>
<dbReference type="Pfam" id="PF08241">
    <property type="entry name" value="Methyltransf_11"/>
    <property type="match status" value="1"/>
</dbReference>